<dbReference type="EMBL" id="LN906597">
    <property type="protein sequence ID" value="CUT17389.1"/>
    <property type="molecule type" value="Genomic_DNA"/>
</dbReference>
<keyword evidence="7" id="KW-0998">Cell outer membrane</keyword>
<dbReference type="SUPFAM" id="SSF56954">
    <property type="entry name" value="Outer membrane efflux proteins (OEP)"/>
    <property type="match status" value="1"/>
</dbReference>
<protein>
    <submittedName>
        <fullName evidence="8">Putative outer membrane efflux protein</fullName>
    </submittedName>
</protein>
<dbReference type="InterPro" id="IPR051906">
    <property type="entry name" value="TolC-like"/>
</dbReference>
<dbReference type="GO" id="GO:1990281">
    <property type="term" value="C:efflux pump complex"/>
    <property type="evidence" value="ECO:0007669"/>
    <property type="project" value="TreeGrafter"/>
</dbReference>
<evidence type="ECO:0000256" key="6">
    <source>
        <dbReference type="ARBA" id="ARBA00023136"/>
    </source>
</evidence>
<evidence type="ECO:0000256" key="3">
    <source>
        <dbReference type="ARBA" id="ARBA00022448"/>
    </source>
</evidence>
<gene>
    <name evidence="8" type="ORF">Ark11_0544</name>
</gene>
<keyword evidence="3" id="KW-0813">Transport</keyword>
<dbReference type="STRING" id="1561003.Ark11_0544"/>
<evidence type="ECO:0000256" key="1">
    <source>
        <dbReference type="ARBA" id="ARBA00004442"/>
    </source>
</evidence>
<evidence type="ECO:0000313" key="9">
    <source>
        <dbReference type="Proteomes" id="UP000198651"/>
    </source>
</evidence>
<evidence type="ECO:0000256" key="5">
    <source>
        <dbReference type="ARBA" id="ARBA00022692"/>
    </source>
</evidence>
<comment type="similarity">
    <text evidence="2">Belongs to the outer membrane factor (OMF) (TC 1.B.17) family.</text>
</comment>
<dbReference type="PANTHER" id="PTHR30026:SF20">
    <property type="entry name" value="OUTER MEMBRANE PROTEIN TOLC"/>
    <property type="match status" value="1"/>
</dbReference>
<dbReference type="Pfam" id="PF02321">
    <property type="entry name" value="OEP"/>
    <property type="match status" value="2"/>
</dbReference>
<dbReference type="GO" id="GO:0015562">
    <property type="term" value="F:efflux transmembrane transporter activity"/>
    <property type="evidence" value="ECO:0007669"/>
    <property type="project" value="InterPro"/>
</dbReference>
<dbReference type="Proteomes" id="UP000198651">
    <property type="component" value="Chromosome I"/>
</dbReference>
<evidence type="ECO:0000256" key="7">
    <source>
        <dbReference type="ARBA" id="ARBA00023237"/>
    </source>
</evidence>
<keyword evidence="4" id="KW-1134">Transmembrane beta strand</keyword>
<evidence type="ECO:0000313" key="8">
    <source>
        <dbReference type="EMBL" id="CUT17389.1"/>
    </source>
</evidence>
<dbReference type="AlphaFoldDB" id="A0A0S4M534"/>
<dbReference type="InterPro" id="IPR003423">
    <property type="entry name" value="OMP_efflux"/>
</dbReference>
<dbReference type="GO" id="GO:0009279">
    <property type="term" value="C:cell outer membrane"/>
    <property type="evidence" value="ECO:0007669"/>
    <property type="project" value="UniProtKB-SubCell"/>
</dbReference>
<keyword evidence="9" id="KW-1185">Reference proteome</keyword>
<dbReference type="PANTHER" id="PTHR30026">
    <property type="entry name" value="OUTER MEMBRANE PROTEIN TOLC"/>
    <property type="match status" value="1"/>
</dbReference>
<keyword evidence="6" id="KW-0472">Membrane</keyword>
<keyword evidence="5" id="KW-0812">Transmembrane</keyword>
<proteinExistence type="inferred from homology"/>
<reference evidence="9" key="1">
    <citation type="submission" date="2015-11" db="EMBL/GenBank/DDBJ databases">
        <authorList>
            <person name="Seth-Smith H.M.B."/>
        </authorList>
    </citation>
    <scope>NUCLEOTIDE SEQUENCE [LARGE SCALE GENOMIC DNA]</scope>
    <source>
        <strain evidence="9">2013Ark11</strain>
    </source>
</reference>
<comment type="subcellular location">
    <subcellularLocation>
        <location evidence="1">Cell outer membrane</location>
    </subcellularLocation>
</comment>
<name>A0A0S4M534_9BURK</name>
<sequence>MLLGCRFGVWCFLGLCYLAPQSLMAMTLYEAYHLSRSRDPSYLSAQANRKVADALVRQSLSGYMPSVVAVAEVNSSYPSPPVAPVSAQEPLPKKWYTDDAFSISAKESLFDAKVSKAVSSARLRAQAYAYKVQGSEYDLVTRLVDAYFSVLGAHEKLESLSARRRVILEQMRQAQKRFEAGSATIADVQYSQAQYSLSTADIVSAQAVERSSQAALRIFVGQEFDKIDSLSLDDLGPLSIKAINYPLAYWTSTARLKSPLIRSQELLLMAAKNDISLQKAGHFPTLEVTVSSRYDSVGLTSAGVGESQPDMFVGVKVTLPLFLGGSIAAKVDEYIHKSVAVYEDYRKTYNQVSLMTEQSYLNFRNGLNHINALKTAMASARTSLSANQLGYRTGTRILLDVLTAENQVYNLSSQLVDEIISTLKAYINLKIYAGVFSDEDLKFVDSCLVD</sequence>
<accession>A0A0S4M534</accession>
<organism evidence="8 9">
    <name type="scientific">Candidatus Ichthyocystis hellenicum</name>
    <dbReference type="NCBI Taxonomy" id="1561003"/>
    <lineage>
        <taxon>Bacteria</taxon>
        <taxon>Pseudomonadati</taxon>
        <taxon>Pseudomonadota</taxon>
        <taxon>Betaproteobacteria</taxon>
        <taxon>Burkholderiales</taxon>
        <taxon>Candidatus Ichthyocystis</taxon>
    </lineage>
</organism>
<evidence type="ECO:0000256" key="2">
    <source>
        <dbReference type="ARBA" id="ARBA00007613"/>
    </source>
</evidence>
<evidence type="ECO:0000256" key="4">
    <source>
        <dbReference type="ARBA" id="ARBA00022452"/>
    </source>
</evidence>
<dbReference type="Gene3D" id="1.20.1600.10">
    <property type="entry name" value="Outer membrane efflux proteins (OEP)"/>
    <property type="match status" value="1"/>
</dbReference>
<dbReference type="GO" id="GO:0015288">
    <property type="term" value="F:porin activity"/>
    <property type="evidence" value="ECO:0007669"/>
    <property type="project" value="TreeGrafter"/>
</dbReference>